<evidence type="ECO:0000259" key="3">
    <source>
        <dbReference type="Pfam" id="PF13490"/>
    </source>
</evidence>
<organism evidence="4 5">
    <name type="scientific">Pseudomyxococcus hansupus</name>
    <dbReference type="NCBI Taxonomy" id="1297742"/>
    <lineage>
        <taxon>Bacteria</taxon>
        <taxon>Pseudomonadati</taxon>
        <taxon>Myxococcota</taxon>
        <taxon>Myxococcia</taxon>
        <taxon>Myxococcales</taxon>
        <taxon>Cystobacterineae</taxon>
        <taxon>Myxococcaceae</taxon>
        <taxon>Pseudomyxococcus</taxon>
    </lineage>
</organism>
<proteinExistence type="predicted"/>
<feature type="domain" description="Putative zinc-finger" evidence="3">
    <location>
        <begin position="8"/>
        <end position="36"/>
    </location>
</feature>
<dbReference type="PATRIC" id="fig|1297742.4.peg.5011"/>
<dbReference type="PANTHER" id="PTHR30273:SF2">
    <property type="entry name" value="PROTEIN FECR"/>
    <property type="match status" value="1"/>
</dbReference>
<gene>
    <name evidence="4" type="ORF">A176_004967</name>
</gene>
<evidence type="ECO:0000313" key="5">
    <source>
        <dbReference type="Proteomes" id="UP000009026"/>
    </source>
</evidence>
<accession>A0A0H4X338</accession>
<protein>
    <submittedName>
        <fullName evidence="4">Vegetative cell wall protein gp1 (Hydroxyproline-rich glycoprotein 1)</fullName>
    </submittedName>
</protein>
<feature type="compositionally biased region" description="Pro residues" evidence="1">
    <location>
        <begin position="473"/>
        <end position="483"/>
    </location>
</feature>
<dbReference type="InterPro" id="IPR006860">
    <property type="entry name" value="FecR"/>
</dbReference>
<dbReference type="InterPro" id="IPR012373">
    <property type="entry name" value="Ferrdict_sens_TM"/>
</dbReference>
<dbReference type="GO" id="GO:0016989">
    <property type="term" value="F:sigma factor antagonist activity"/>
    <property type="evidence" value="ECO:0007669"/>
    <property type="project" value="TreeGrafter"/>
</dbReference>
<reference evidence="4 5" key="1">
    <citation type="journal article" date="2016" name="PLoS ONE">
        <title>Complete Genome Sequence and Comparative Genomics of a Novel Myxobacterium Myxococcus hansupus.</title>
        <authorList>
            <person name="Sharma G."/>
            <person name="Narwani T."/>
            <person name="Subramanian S."/>
        </authorList>
    </citation>
    <scope>NUCLEOTIDE SEQUENCE [LARGE SCALE GENOMIC DNA]</scope>
    <source>
        <strain evidence="5">mixupus</strain>
    </source>
</reference>
<evidence type="ECO:0000256" key="1">
    <source>
        <dbReference type="SAM" id="MobiDB-lite"/>
    </source>
</evidence>
<dbReference type="Gene3D" id="2.60.120.1440">
    <property type="match status" value="1"/>
</dbReference>
<dbReference type="eggNOG" id="COG3712">
    <property type="taxonomic scope" value="Bacteria"/>
</dbReference>
<dbReference type="PANTHER" id="PTHR30273">
    <property type="entry name" value="PERIPLASMIC SIGNAL SENSOR AND SIGMA FACTOR ACTIVATOR FECR-RELATED"/>
    <property type="match status" value="1"/>
</dbReference>
<dbReference type="Pfam" id="PF13490">
    <property type="entry name" value="zf-HC2"/>
    <property type="match status" value="1"/>
</dbReference>
<dbReference type="Pfam" id="PF04773">
    <property type="entry name" value="FecR"/>
    <property type="match status" value="1"/>
</dbReference>
<name>A0A0H4X338_9BACT</name>
<sequence>MAHPEHLALWALAAGELDAEARVRVEAHVADCEACAQALEQVRQSRAVLQDARDVSPAMRTNVMSERLRSEAARRLGGSRPTVRWPWAVALAGTCAVLLVLWLVRAPAGLGGADGLVAERPAREAGSLPARGTTGRATTDVPDGTAHGEDVLPGGIAQAPPLNDEPTGGDTPPGERVAIVEAERTATSGAVIRETGGQERALAPGMRLRSGTAVRTPARSSAMLRLPDESRVRLSAGSEVELSRAESRDVHLTVKQGRLSVEASHAERHGFLVEAAGMRVSVVGTVFTVERTKDGAAVAVAEGQVRVEADGQPARLVSAGERLELHSQKHTLSPRKMSKPDLRAFAELREPAVTEPVRPSATRPVQKTEAPRASPDTTQGGITGVPPGPLAPADPPPTTPGAIAAATPGTQPPTTPEATSAVTPGTQPEAISAVTPGPSAPPPANALAPVGAAGNAALAPPAPVDPGQEFAPYPLPSVNPPRPPPRRRNPRWWPRRFRRSASR</sequence>
<dbReference type="EMBL" id="CP012109">
    <property type="protein sequence ID" value="AKQ68055.1"/>
    <property type="molecule type" value="Genomic_DNA"/>
</dbReference>
<dbReference type="RefSeq" id="WP_226993971.1">
    <property type="nucleotide sequence ID" value="NZ_CP012109.1"/>
</dbReference>
<feature type="compositionally biased region" description="Basic residues" evidence="1">
    <location>
        <begin position="484"/>
        <end position="503"/>
    </location>
</feature>
<feature type="compositionally biased region" description="Low complexity" evidence="1">
    <location>
        <begin position="445"/>
        <end position="459"/>
    </location>
</feature>
<dbReference type="Proteomes" id="UP000009026">
    <property type="component" value="Chromosome"/>
</dbReference>
<evidence type="ECO:0000313" key="4">
    <source>
        <dbReference type="EMBL" id="AKQ68055.1"/>
    </source>
</evidence>
<feature type="domain" description="FecR protein" evidence="2">
    <location>
        <begin position="214"/>
        <end position="306"/>
    </location>
</feature>
<feature type="region of interest" description="Disordered" evidence="1">
    <location>
        <begin position="348"/>
        <end position="503"/>
    </location>
</feature>
<feature type="compositionally biased region" description="Pro residues" evidence="1">
    <location>
        <begin position="386"/>
        <end position="399"/>
    </location>
</feature>
<feature type="region of interest" description="Disordered" evidence="1">
    <location>
        <begin position="124"/>
        <end position="172"/>
    </location>
</feature>
<keyword evidence="5" id="KW-1185">Reference proteome</keyword>
<dbReference type="InterPro" id="IPR027383">
    <property type="entry name" value="Znf_put"/>
</dbReference>
<dbReference type="AlphaFoldDB" id="A0A0H4X338"/>
<dbReference type="STRING" id="1297742.A176_004967"/>
<dbReference type="InterPro" id="IPR041916">
    <property type="entry name" value="Anti_sigma_zinc_sf"/>
</dbReference>
<dbReference type="Gene3D" id="1.10.10.1320">
    <property type="entry name" value="Anti-sigma factor, zinc-finger domain"/>
    <property type="match status" value="1"/>
</dbReference>
<feature type="compositionally biased region" description="Low complexity" evidence="1">
    <location>
        <begin position="400"/>
        <end position="409"/>
    </location>
</feature>
<dbReference type="KEGG" id="mym:A176_004967"/>
<evidence type="ECO:0000259" key="2">
    <source>
        <dbReference type="Pfam" id="PF04773"/>
    </source>
</evidence>